<dbReference type="EMBL" id="CM032181">
    <property type="protein sequence ID" value="KAG7098281.1"/>
    <property type="molecule type" value="Genomic_DNA"/>
</dbReference>
<organism evidence="2 3">
    <name type="scientific">Marasmius oreades</name>
    <name type="common">fairy-ring Marasmius</name>
    <dbReference type="NCBI Taxonomy" id="181124"/>
    <lineage>
        <taxon>Eukaryota</taxon>
        <taxon>Fungi</taxon>
        <taxon>Dikarya</taxon>
        <taxon>Basidiomycota</taxon>
        <taxon>Agaricomycotina</taxon>
        <taxon>Agaricomycetes</taxon>
        <taxon>Agaricomycetidae</taxon>
        <taxon>Agaricales</taxon>
        <taxon>Marasmiineae</taxon>
        <taxon>Marasmiaceae</taxon>
        <taxon>Marasmius</taxon>
    </lineage>
</organism>
<keyword evidence="3" id="KW-1185">Reference proteome</keyword>
<gene>
    <name evidence="2" type="ORF">E1B28_000244</name>
</gene>
<name>A0A9P7V116_9AGAR</name>
<dbReference type="KEGG" id="more:E1B28_000244"/>
<reference evidence="2" key="1">
    <citation type="journal article" date="2021" name="Genome Biol. Evol.">
        <title>The assembled and annotated genome of the fairy-ring fungus Marasmius oreades.</title>
        <authorList>
            <person name="Hiltunen M."/>
            <person name="Ament-Velasquez S.L."/>
            <person name="Johannesson H."/>
        </authorList>
    </citation>
    <scope>NUCLEOTIDE SEQUENCE</scope>
    <source>
        <strain evidence="2">03SP1</strain>
    </source>
</reference>
<evidence type="ECO:0000313" key="3">
    <source>
        <dbReference type="Proteomes" id="UP001049176"/>
    </source>
</evidence>
<sequence>MVDASGEDCLIVKNGDRHQDHATGIESHNDGHFSAPRDSGSVVTDANGRIVGMITGGTGLTGSTDITYVTPYYFLDECIKKVFPNSYLFPITDSTKA</sequence>
<evidence type="ECO:0000256" key="1">
    <source>
        <dbReference type="SAM" id="MobiDB-lite"/>
    </source>
</evidence>
<dbReference type="InterPro" id="IPR009003">
    <property type="entry name" value="Peptidase_S1_PA"/>
</dbReference>
<comment type="caution">
    <text evidence="2">The sequence shown here is derived from an EMBL/GenBank/DDBJ whole genome shotgun (WGS) entry which is preliminary data.</text>
</comment>
<dbReference type="Proteomes" id="UP001049176">
    <property type="component" value="Chromosome 1"/>
</dbReference>
<proteinExistence type="predicted"/>
<evidence type="ECO:0000313" key="2">
    <source>
        <dbReference type="EMBL" id="KAG7098281.1"/>
    </source>
</evidence>
<dbReference type="OrthoDB" id="5424209at2759"/>
<feature type="compositionally biased region" description="Basic and acidic residues" evidence="1">
    <location>
        <begin position="20"/>
        <end position="31"/>
    </location>
</feature>
<dbReference type="AlphaFoldDB" id="A0A9P7V116"/>
<dbReference type="SUPFAM" id="SSF50494">
    <property type="entry name" value="Trypsin-like serine proteases"/>
    <property type="match status" value="1"/>
</dbReference>
<accession>A0A9P7V116</accession>
<protein>
    <submittedName>
        <fullName evidence="2">Uncharacterized protein</fullName>
    </submittedName>
</protein>
<dbReference type="GeneID" id="66069320"/>
<feature type="region of interest" description="Disordered" evidence="1">
    <location>
        <begin position="20"/>
        <end position="40"/>
    </location>
</feature>
<dbReference type="RefSeq" id="XP_043014751.1">
    <property type="nucleotide sequence ID" value="XM_043146051.1"/>
</dbReference>